<accession>V9W0T0</accession>
<reference evidence="1 2" key="1">
    <citation type="submission" date="2013-09" db="EMBL/GenBank/DDBJ databases">
        <authorList>
            <consortium name="DOE Joint Genome Institute"/>
            <person name="Klenk H.-P."/>
            <person name="Huntemann M."/>
            <person name="Han J."/>
            <person name="Chen A."/>
            <person name="Kyrpides N."/>
            <person name="Mavromatis K."/>
            <person name="Markowitz V."/>
            <person name="Palaniappan K."/>
            <person name="Ivanova N."/>
            <person name="Schaumberg A."/>
            <person name="Pati A."/>
            <person name="Liolios K."/>
            <person name="Nordberg H.P."/>
            <person name="Cantor M.N."/>
            <person name="Hua S.X."/>
            <person name="Woyke T."/>
        </authorList>
    </citation>
    <scope>NUCLEOTIDE SEQUENCE [LARGE SCALE GENOMIC DNA]</scope>
    <source>
        <strain evidence="1 2">DSM 14336</strain>
    </source>
</reference>
<proteinExistence type="predicted"/>
<evidence type="ECO:0000313" key="2">
    <source>
        <dbReference type="Proteomes" id="UP000018780"/>
    </source>
</evidence>
<dbReference type="Proteomes" id="UP000018780">
    <property type="component" value="Chromosome"/>
</dbReference>
<name>V9W0T0_9RHOB</name>
<evidence type="ECO:0000313" key="1">
    <source>
        <dbReference type="EMBL" id="AHD03245.1"/>
    </source>
</evidence>
<dbReference type="HOGENOM" id="CLU_2273861_0_0_5"/>
<keyword evidence="2" id="KW-1185">Reference proteome</keyword>
<organism evidence="1 2">
    <name type="scientific">Leisingera methylohalidivorans DSM 14336</name>
    <dbReference type="NCBI Taxonomy" id="999552"/>
    <lineage>
        <taxon>Bacteria</taxon>
        <taxon>Pseudomonadati</taxon>
        <taxon>Pseudomonadota</taxon>
        <taxon>Alphaproteobacteria</taxon>
        <taxon>Rhodobacterales</taxon>
        <taxon>Roseobacteraceae</taxon>
        <taxon>Leisingera</taxon>
    </lineage>
</organism>
<gene>
    <name evidence="1" type="ORF">METH_17430</name>
</gene>
<sequence>MPSQCIDGLGPLPDQKLAHAEHYRRALRLFALHRHKPHRRTQRGLADRLGIRGIVLPMFNKGFHISGRDEPYFVAELADLTTLIMSAATGFHRDNTGLQPAE</sequence>
<dbReference type="KEGG" id="lmd:METH_17430"/>
<protein>
    <submittedName>
        <fullName evidence="1">Uncharacterized protein</fullName>
    </submittedName>
</protein>
<dbReference type="AlphaFoldDB" id="V9W0T0"/>
<dbReference type="EMBL" id="CP006773">
    <property type="protein sequence ID" value="AHD03245.1"/>
    <property type="molecule type" value="Genomic_DNA"/>
</dbReference>